<dbReference type="PANTHER" id="PTHR43701">
    <property type="entry name" value="MEMBRANE TRANSPORTER PROTEIN MJ0441-RELATED"/>
    <property type="match status" value="1"/>
</dbReference>
<dbReference type="GO" id="GO:0005886">
    <property type="term" value="C:plasma membrane"/>
    <property type="evidence" value="ECO:0007669"/>
    <property type="project" value="UniProtKB-SubCell"/>
</dbReference>
<feature type="transmembrane region" description="Helical" evidence="6">
    <location>
        <begin position="211"/>
        <end position="231"/>
    </location>
</feature>
<evidence type="ECO:0000256" key="3">
    <source>
        <dbReference type="ARBA" id="ARBA00022692"/>
    </source>
</evidence>
<evidence type="ECO:0000313" key="8">
    <source>
        <dbReference type="Proteomes" id="UP001305702"/>
    </source>
</evidence>
<feature type="transmembrane region" description="Helical" evidence="6">
    <location>
        <begin position="187"/>
        <end position="204"/>
    </location>
</feature>
<keyword evidence="3 6" id="KW-0812">Transmembrane</keyword>
<name>A0AA96LBG8_9BACL</name>
<evidence type="ECO:0000256" key="5">
    <source>
        <dbReference type="ARBA" id="ARBA00023136"/>
    </source>
</evidence>
<protein>
    <recommendedName>
        <fullName evidence="6">Probable membrane transporter protein</fullName>
    </recommendedName>
</protein>
<keyword evidence="8" id="KW-1185">Reference proteome</keyword>
<dbReference type="KEGG" id="paun:MJA45_21475"/>
<gene>
    <name evidence="7" type="ORF">MJA45_21475</name>
</gene>
<evidence type="ECO:0000256" key="4">
    <source>
        <dbReference type="ARBA" id="ARBA00022989"/>
    </source>
</evidence>
<keyword evidence="5 6" id="KW-0472">Membrane</keyword>
<dbReference type="Proteomes" id="UP001305702">
    <property type="component" value="Chromosome"/>
</dbReference>
<feature type="transmembrane region" description="Helical" evidence="6">
    <location>
        <begin position="70"/>
        <end position="90"/>
    </location>
</feature>
<evidence type="ECO:0000313" key="7">
    <source>
        <dbReference type="EMBL" id="WNQ10170.1"/>
    </source>
</evidence>
<feature type="transmembrane region" description="Helical" evidence="6">
    <location>
        <begin position="144"/>
        <end position="175"/>
    </location>
</feature>
<dbReference type="InterPro" id="IPR051598">
    <property type="entry name" value="TSUP/Inactive_protease-like"/>
</dbReference>
<comment type="subcellular location">
    <subcellularLocation>
        <location evidence="6">Cell membrane</location>
        <topology evidence="6">Multi-pass membrane protein</topology>
    </subcellularLocation>
    <subcellularLocation>
        <location evidence="1">Membrane</location>
        <topology evidence="1">Multi-pass membrane protein</topology>
    </subcellularLocation>
</comment>
<feature type="transmembrane region" description="Helical" evidence="6">
    <location>
        <begin position="102"/>
        <end position="124"/>
    </location>
</feature>
<dbReference type="PANTHER" id="PTHR43701:SF2">
    <property type="entry name" value="MEMBRANE TRANSPORTER PROTEIN YJNA-RELATED"/>
    <property type="match status" value="1"/>
</dbReference>
<dbReference type="AlphaFoldDB" id="A0AA96LBG8"/>
<dbReference type="EMBL" id="CP130318">
    <property type="protein sequence ID" value="WNQ10170.1"/>
    <property type="molecule type" value="Genomic_DNA"/>
</dbReference>
<keyword evidence="4 6" id="KW-1133">Transmembrane helix</keyword>
<dbReference type="Pfam" id="PF01925">
    <property type="entry name" value="TauE"/>
    <property type="match status" value="1"/>
</dbReference>
<evidence type="ECO:0000256" key="6">
    <source>
        <dbReference type="RuleBase" id="RU363041"/>
    </source>
</evidence>
<organism evidence="7 8">
    <name type="scientific">Paenibacillus aurantius</name>
    <dbReference type="NCBI Taxonomy" id="2918900"/>
    <lineage>
        <taxon>Bacteria</taxon>
        <taxon>Bacillati</taxon>
        <taxon>Bacillota</taxon>
        <taxon>Bacilli</taxon>
        <taxon>Bacillales</taxon>
        <taxon>Paenibacillaceae</taxon>
        <taxon>Paenibacillus</taxon>
    </lineage>
</organism>
<evidence type="ECO:0000256" key="2">
    <source>
        <dbReference type="ARBA" id="ARBA00009142"/>
    </source>
</evidence>
<proteinExistence type="inferred from homology"/>
<dbReference type="InterPro" id="IPR002781">
    <property type="entry name" value="TM_pro_TauE-like"/>
</dbReference>
<keyword evidence="6" id="KW-1003">Cell membrane</keyword>
<accession>A0AA96LBG8</accession>
<sequence>MEIHIVLIGLLVGLLVGLTGVGGASLLTPILILANVNPTIAVGTDLFYNSITKLFGTYQHFKQKSVNLQLVKYLAMGSIPGAVIAITLLKVFESFYHNQESIIKHALGVVLIIVALATIFRQLFQHKIKESSIQTKPIEEKKLLTILTGALLGFIVGLTSIGSGSLFAILMIYFFRMTAAEVVGTDIAHAFLLVTVAGLLHAGLGHVDYGLAINLLVGSIPGVLAGSYFSAKVPPRPLRTIMAGLIFISGLKLI</sequence>
<dbReference type="RefSeq" id="WP_315603944.1">
    <property type="nucleotide sequence ID" value="NZ_CP130318.1"/>
</dbReference>
<reference evidence="7 8" key="1">
    <citation type="submission" date="2022-02" db="EMBL/GenBank/DDBJ databases">
        <title>Paenibacillus sp. MBLB1776 Whole Genome Shotgun Sequencing.</title>
        <authorList>
            <person name="Hwang C.Y."/>
            <person name="Cho E.-S."/>
            <person name="Seo M.-J."/>
        </authorList>
    </citation>
    <scope>NUCLEOTIDE SEQUENCE [LARGE SCALE GENOMIC DNA]</scope>
    <source>
        <strain evidence="7 8">MBLB1776</strain>
    </source>
</reference>
<comment type="similarity">
    <text evidence="2 6">Belongs to the 4-toluene sulfonate uptake permease (TSUP) (TC 2.A.102) family.</text>
</comment>
<evidence type="ECO:0000256" key="1">
    <source>
        <dbReference type="ARBA" id="ARBA00004141"/>
    </source>
</evidence>